<dbReference type="EMBL" id="VLKT01000007">
    <property type="protein sequence ID" value="TWI40190.1"/>
    <property type="molecule type" value="Genomic_DNA"/>
</dbReference>
<dbReference type="AlphaFoldDB" id="A0A562P7G6"/>
<dbReference type="Proteomes" id="UP000317122">
    <property type="component" value="Unassembled WGS sequence"/>
</dbReference>
<evidence type="ECO:0000313" key="3">
    <source>
        <dbReference type="Proteomes" id="UP000317122"/>
    </source>
</evidence>
<name>A0A562P7G6_9HYPH</name>
<evidence type="ECO:0000313" key="2">
    <source>
        <dbReference type="EMBL" id="TWI40190.1"/>
    </source>
</evidence>
<keyword evidence="3" id="KW-1185">Reference proteome</keyword>
<feature type="region of interest" description="Disordered" evidence="1">
    <location>
        <begin position="1"/>
        <end position="27"/>
    </location>
</feature>
<reference evidence="2 3" key="1">
    <citation type="journal article" date="2015" name="Stand. Genomic Sci.">
        <title>Genomic Encyclopedia of Bacterial and Archaeal Type Strains, Phase III: the genomes of soil and plant-associated and newly described type strains.</title>
        <authorList>
            <person name="Whitman W.B."/>
            <person name="Woyke T."/>
            <person name="Klenk H.P."/>
            <person name="Zhou Y."/>
            <person name="Lilburn T.G."/>
            <person name="Beck B.J."/>
            <person name="De Vos P."/>
            <person name="Vandamme P."/>
            <person name="Eisen J.A."/>
            <person name="Garrity G."/>
            <person name="Hugenholtz P."/>
            <person name="Kyrpides N.C."/>
        </authorList>
    </citation>
    <scope>NUCLEOTIDE SEQUENCE [LARGE SCALE GENOMIC DNA]</scope>
    <source>
        <strain evidence="2 3">CGMCC 1.2546</strain>
    </source>
</reference>
<feature type="compositionally biased region" description="Polar residues" evidence="1">
    <location>
        <begin position="16"/>
        <end position="27"/>
    </location>
</feature>
<comment type="caution">
    <text evidence="2">The sequence shown here is derived from an EMBL/GenBank/DDBJ whole genome shotgun (WGS) entry which is preliminary data.</text>
</comment>
<proteinExistence type="predicted"/>
<sequence length="27" mass="3089">MTAPSPAGETMRRNRPPQTWPWSFTGE</sequence>
<protein>
    <submittedName>
        <fullName evidence="2">Uncharacterized protein</fullName>
    </submittedName>
</protein>
<gene>
    <name evidence="2" type="ORF">IQ26_01382</name>
</gene>
<organism evidence="2 3">
    <name type="scientific">Mesorhizobium tianshanense</name>
    <dbReference type="NCBI Taxonomy" id="39844"/>
    <lineage>
        <taxon>Bacteria</taxon>
        <taxon>Pseudomonadati</taxon>
        <taxon>Pseudomonadota</taxon>
        <taxon>Alphaproteobacteria</taxon>
        <taxon>Hyphomicrobiales</taxon>
        <taxon>Phyllobacteriaceae</taxon>
        <taxon>Mesorhizobium</taxon>
    </lineage>
</organism>
<accession>A0A562P7G6</accession>
<evidence type="ECO:0000256" key="1">
    <source>
        <dbReference type="SAM" id="MobiDB-lite"/>
    </source>
</evidence>